<evidence type="ECO:0000313" key="9">
    <source>
        <dbReference type="Proteomes" id="UP000327439"/>
    </source>
</evidence>
<evidence type="ECO:0000313" key="8">
    <source>
        <dbReference type="EMBL" id="KAB2040687.1"/>
    </source>
</evidence>
<dbReference type="InterPro" id="IPR054292">
    <property type="entry name" value="DUF7028"/>
</dbReference>
<dbReference type="SUPFAM" id="SSF55729">
    <property type="entry name" value="Acyl-CoA N-acyltransferases (Nat)"/>
    <property type="match status" value="1"/>
</dbReference>
<sequence length="520" mass="57555">MADAVFNWYKNGGTAEPGTKRSETTLQAKKHLSSMGWVFWYAQKNGRQELRYQSPQGKVYYTLKAACKGYIDETSGAEGGGGMAVAVAVAADLEPKKPLKRKSVTQENPAFPKSLPFKSLQPPKRGKKVRKQENQAKVIKRASIRIREDPVPNSSHRNPRTVLSWLIDNNAVSILAKVYYRNKAGSPLMRGRITRTGIQCDCCFRVFALTAFEAHAGSTNHRPAANIILDDGSGRSLSDCQRQVHDSMMTIPTSAKKDDLNPHGLICCDRCPSAFHVNCVGLKEVPDGDWFCPSCCCGICCIGTVSDDDNFLACQQCECKFHIGCLKLKESNELAGKNNWFCSHSCENIFSGLRNLTGKPILVGNNLTWTLLKSKASSNGDGLDSCAENHRKLNIALDVMHECFEPRFYIAVLEENDDLVSVATIRVHGDIVAEMSLVATRFSHRRRGMCRALVDELEKNLAKLGVQKLILPAVPAAVDTWVNGFGFSHMTGDERSKLLQYTLLDFQGSIMCQKPLKTEL</sequence>
<accession>A0A5J5SB64</accession>
<dbReference type="Pfam" id="PF00628">
    <property type="entry name" value="PHD"/>
    <property type="match status" value="1"/>
</dbReference>
<keyword evidence="4" id="KW-0862">Zinc</keyword>
<dbReference type="GO" id="GO:0006357">
    <property type="term" value="P:regulation of transcription by RNA polymerase II"/>
    <property type="evidence" value="ECO:0007669"/>
    <property type="project" value="TreeGrafter"/>
</dbReference>
<keyword evidence="2" id="KW-0479">Metal-binding</keyword>
<proteinExistence type="predicted"/>
<dbReference type="Pfam" id="PF16135">
    <property type="entry name" value="TDBD"/>
    <property type="match status" value="1"/>
</dbReference>
<dbReference type="InterPro" id="IPR032308">
    <property type="entry name" value="TDBD"/>
</dbReference>
<evidence type="ECO:0000256" key="3">
    <source>
        <dbReference type="ARBA" id="ARBA00022771"/>
    </source>
</evidence>
<comment type="subcellular location">
    <subcellularLocation>
        <location evidence="1">Nucleus</location>
    </subcellularLocation>
</comment>
<evidence type="ECO:0000256" key="5">
    <source>
        <dbReference type="ARBA" id="ARBA00023242"/>
    </source>
</evidence>
<evidence type="ECO:0000256" key="6">
    <source>
        <dbReference type="SAM" id="MobiDB-lite"/>
    </source>
</evidence>
<dbReference type="EMBL" id="CM018216">
    <property type="protein sequence ID" value="KAB2040687.1"/>
    <property type="molecule type" value="Genomic_DNA"/>
</dbReference>
<dbReference type="GO" id="GO:0003714">
    <property type="term" value="F:transcription corepressor activity"/>
    <property type="evidence" value="ECO:0007669"/>
    <property type="project" value="InterPro"/>
</dbReference>
<dbReference type="CDD" id="cd04301">
    <property type="entry name" value="NAT_SF"/>
    <property type="match status" value="1"/>
</dbReference>
<gene>
    <name evidence="8" type="ORF">ES319_D02G100800v1</name>
</gene>
<dbReference type="InterPro" id="IPR016181">
    <property type="entry name" value="Acyl_CoA_acyltransferase"/>
</dbReference>
<dbReference type="SMART" id="SM00249">
    <property type="entry name" value="PHD"/>
    <property type="match status" value="2"/>
</dbReference>
<feature type="region of interest" description="Disordered" evidence="6">
    <location>
        <begin position="99"/>
        <end position="134"/>
    </location>
</feature>
<dbReference type="PROSITE" id="PS51186">
    <property type="entry name" value="GNAT"/>
    <property type="match status" value="1"/>
</dbReference>
<dbReference type="GO" id="GO:0005634">
    <property type="term" value="C:nucleus"/>
    <property type="evidence" value="ECO:0007669"/>
    <property type="project" value="UniProtKB-SubCell"/>
</dbReference>
<evidence type="ECO:0000256" key="2">
    <source>
        <dbReference type="ARBA" id="ARBA00022723"/>
    </source>
</evidence>
<dbReference type="SUPFAM" id="SSF57903">
    <property type="entry name" value="FYVE/PHD zinc finger"/>
    <property type="match status" value="1"/>
</dbReference>
<evidence type="ECO:0000259" key="7">
    <source>
        <dbReference type="PROSITE" id="PS51186"/>
    </source>
</evidence>
<dbReference type="OrthoDB" id="1903104at2759"/>
<dbReference type="Proteomes" id="UP000327439">
    <property type="component" value="Chromosome D02"/>
</dbReference>
<feature type="domain" description="N-acetyltransferase" evidence="7">
    <location>
        <begin position="370"/>
        <end position="504"/>
    </location>
</feature>
<dbReference type="InterPro" id="IPR000182">
    <property type="entry name" value="GNAT_dom"/>
</dbReference>
<dbReference type="Gene3D" id="3.30.40.10">
    <property type="entry name" value="Zinc/RING finger domain, C3HC4 (zinc finger)"/>
    <property type="match status" value="2"/>
</dbReference>
<dbReference type="InterPro" id="IPR019787">
    <property type="entry name" value="Znf_PHD-finger"/>
</dbReference>
<evidence type="ECO:0000256" key="4">
    <source>
        <dbReference type="ARBA" id="ARBA00022833"/>
    </source>
</evidence>
<name>A0A5J5SB64_GOSBA</name>
<dbReference type="InterPro" id="IPR056511">
    <property type="entry name" value="IDM1_C"/>
</dbReference>
<dbReference type="Pfam" id="PF23209">
    <property type="entry name" value="IDM1_C"/>
    <property type="match status" value="1"/>
</dbReference>
<dbReference type="AlphaFoldDB" id="A0A5J5SB64"/>
<dbReference type="GO" id="GO:0008270">
    <property type="term" value="F:zinc ion binding"/>
    <property type="evidence" value="ECO:0007669"/>
    <property type="project" value="UniProtKB-KW"/>
</dbReference>
<keyword evidence="9" id="KW-1185">Reference proteome</keyword>
<reference evidence="9" key="1">
    <citation type="journal article" date="2020" name="Nat. Genet.">
        <title>Genomic diversifications of five Gossypium allopolyploid species and their impact on cotton improvement.</title>
        <authorList>
            <person name="Chen Z.J."/>
            <person name="Sreedasyam A."/>
            <person name="Ando A."/>
            <person name="Song Q."/>
            <person name="De Santiago L.M."/>
            <person name="Hulse-Kemp A.M."/>
            <person name="Ding M."/>
            <person name="Ye W."/>
            <person name="Kirkbride R.C."/>
            <person name="Jenkins J."/>
            <person name="Plott C."/>
            <person name="Lovell J."/>
            <person name="Lin Y.M."/>
            <person name="Vaughn R."/>
            <person name="Liu B."/>
            <person name="Simpson S."/>
            <person name="Scheffler B.E."/>
            <person name="Wen L."/>
            <person name="Saski C.A."/>
            <person name="Grover C.E."/>
            <person name="Hu G."/>
            <person name="Conover J.L."/>
            <person name="Carlson J.W."/>
            <person name="Shu S."/>
            <person name="Boston L.B."/>
            <person name="Williams M."/>
            <person name="Peterson D.G."/>
            <person name="McGee K."/>
            <person name="Jones D.C."/>
            <person name="Wendel J.F."/>
            <person name="Stelly D.M."/>
            <person name="Grimwood J."/>
            <person name="Schmutz J."/>
        </authorList>
    </citation>
    <scope>NUCLEOTIDE SEQUENCE [LARGE SCALE GENOMIC DNA]</scope>
    <source>
        <strain evidence="9">cv. 3-79</strain>
    </source>
</reference>
<dbReference type="PANTHER" id="PTHR46309:SF12">
    <property type="entry name" value="GB|AAC80581.1"/>
    <property type="match status" value="1"/>
</dbReference>
<dbReference type="InterPro" id="IPR013083">
    <property type="entry name" value="Znf_RING/FYVE/PHD"/>
</dbReference>
<dbReference type="InterPro" id="IPR011011">
    <property type="entry name" value="Znf_FYVE_PHD"/>
</dbReference>
<dbReference type="Pfam" id="PF22970">
    <property type="entry name" value="DUF7028"/>
    <property type="match status" value="1"/>
</dbReference>
<evidence type="ECO:0000256" key="1">
    <source>
        <dbReference type="ARBA" id="ARBA00004123"/>
    </source>
</evidence>
<dbReference type="PANTHER" id="PTHR46309">
    <property type="entry name" value="PHD FINGER PROTEIN 12"/>
    <property type="match status" value="1"/>
</dbReference>
<protein>
    <recommendedName>
        <fullName evidence="7">N-acetyltransferase domain-containing protein</fullName>
    </recommendedName>
</protein>
<organism evidence="8 9">
    <name type="scientific">Gossypium barbadense</name>
    <name type="common">Sea Island cotton</name>
    <name type="synonym">Hibiscus barbadensis</name>
    <dbReference type="NCBI Taxonomy" id="3634"/>
    <lineage>
        <taxon>Eukaryota</taxon>
        <taxon>Viridiplantae</taxon>
        <taxon>Streptophyta</taxon>
        <taxon>Embryophyta</taxon>
        <taxon>Tracheophyta</taxon>
        <taxon>Spermatophyta</taxon>
        <taxon>Magnoliopsida</taxon>
        <taxon>eudicotyledons</taxon>
        <taxon>Gunneridae</taxon>
        <taxon>Pentapetalae</taxon>
        <taxon>rosids</taxon>
        <taxon>malvids</taxon>
        <taxon>Malvales</taxon>
        <taxon>Malvaceae</taxon>
        <taxon>Malvoideae</taxon>
        <taxon>Gossypium</taxon>
    </lineage>
</organism>
<dbReference type="Gene3D" id="3.40.630.30">
    <property type="match status" value="1"/>
</dbReference>
<keyword evidence="5" id="KW-0539">Nucleus</keyword>
<keyword evidence="3" id="KW-0863">Zinc-finger</keyword>
<dbReference type="InterPro" id="IPR001965">
    <property type="entry name" value="Znf_PHD"/>
</dbReference>
<dbReference type="GO" id="GO:0016747">
    <property type="term" value="F:acyltransferase activity, transferring groups other than amino-acyl groups"/>
    <property type="evidence" value="ECO:0007669"/>
    <property type="project" value="InterPro"/>
</dbReference>
<dbReference type="InterPro" id="IPR042163">
    <property type="entry name" value="PHF12"/>
</dbReference>